<dbReference type="RefSeq" id="WP_073549079.1">
    <property type="nucleotide sequence ID" value="NZ_CAWMVK010000040.1"/>
</dbReference>
<dbReference type="Pfam" id="PF00561">
    <property type="entry name" value="Abhydrolase_1"/>
    <property type="match status" value="1"/>
</dbReference>
<accession>A0A1U7HV13</accession>
<dbReference type="SUPFAM" id="SSF53474">
    <property type="entry name" value="alpha/beta-Hydrolases"/>
    <property type="match status" value="1"/>
</dbReference>
<feature type="domain" description="AB hydrolase-1" evidence="1">
    <location>
        <begin position="63"/>
        <end position="106"/>
    </location>
</feature>
<dbReference type="Proteomes" id="UP000185984">
    <property type="component" value="Unassembled WGS sequence"/>
</dbReference>
<gene>
    <name evidence="2" type="ORF">NIES1031_08985</name>
</gene>
<dbReference type="AlphaFoldDB" id="A0A1U7HV13"/>
<evidence type="ECO:0000259" key="1">
    <source>
        <dbReference type="Pfam" id="PF00561"/>
    </source>
</evidence>
<organism evidence="2 3">
    <name type="scientific">Chroogloeocystis siderophila 5.2 s.c.1</name>
    <dbReference type="NCBI Taxonomy" id="247279"/>
    <lineage>
        <taxon>Bacteria</taxon>
        <taxon>Bacillati</taxon>
        <taxon>Cyanobacteriota</taxon>
        <taxon>Cyanophyceae</taxon>
        <taxon>Oscillatoriophycideae</taxon>
        <taxon>Chroococcales</taxon>
        <taxon>Chroococcaceae</taxon>
        <taxon>Chroogloeocystis</taxon>
    </lineage>
</organism>
<dbReference type="InterPro" id="IPR029058">
    <property type="entry name" value="AB_hydrolase_fold"/>
</dbReference>
<reference evidence="2 3" key="1">
    <citation type="submission" date="2016-11" db="EMBL/GenBank/DDBJ databases">
        <title>Draft Genome Sequences of Nine Cyanobacterial Strains from Diverse Habitats.</title>
        <authorList>
            <person name="Zhu T."/>
            <person name="Hou S."/>
            <person name="Lu X."/>
            <person name="Hess W.R."/>
        </authorList>
    </citation>
    <scope>NUCLEOTIDE SEQUENCE [LARGE SCALE GENOMIC DNA]</scope>
    <source>
        <strain evidence="2 3">5.2 s.c.1</strain>
    </source>
</reference>
<keyword evidence="3" id="KW-1185">Reference proteome</keyword>
<proteinExistence type="predicted"/>
<dbReference type="EMBL" id="MRCC01000006">
    <property type="protein sequence ID" value="OKH27411.1"/>
    <property type="molecule type" value="Genomic_DNA"/>
</dbReference>
<sequence>MSIVPDVLWINTSPSLQCFHRPLLCYLSHHLTVAQWEYCQTQDEPCSLDVALELLHDYLQSCDHPVHLIGHSTSGLLGLLYARRYPDKVKSLTLLAVGADPALDWQAHYYNHRKIMSCQRVLTSMAYNLFGSQDKCTINSLIKRLQKDLYCSISPHSFLQRVSLPASGVPVPLMVCGGTDDIIIESADLQGWKDYLKAGDRLWLCPQGKHFFHYFQHQLVGEQITDFWQFTHQSALLHASLLL</sequence>
<dbReference type="STRING" id="247279.NIES1031_08985"/>
<name>A0A1U7HV13_9CHRO</name>
<dbReference type="OrthoDB" id="464067at2"/>
<dbReference type="Gene3D" id="3.40.50.1820">
    <property type="entry name" value="alpha/beta hydrolase"/>
    <property type="match status" value="1"/>
</dbReference>
<evidence type="ECO:0000313" key="3">
    <source>
        <dbReference type="Proteomes" id="UP000185984"/>
    </source>
</evidence>
<protein>
    <recommendedName>
        <fullName evidence="1">AB hydrolase-1 domain-containing protein</fullName>
    </recommendedName>
</protein>
<dbReference type="InterPro" id="IPR000073">
    <property type="entry name" value="AB_hydrolase_1"/>
</dbReference>
<evidence type="ECO:0000313" key="2">
    <source>
        <dbReference type="EMBL" id="OKH27411.1"/>
    </source>
</evidence>
<comment type="caution">
    <text evidence="2">The sequence shown here is derived from an EMBL/GenBank/DDBJ whole genome shotgun (WGS) entry which is preliminary data.</text>
</comment>